<keyword evidence="1" id="KW-0472">Membrane</keyword>
<evidence type="ECO:0000256" key="1">
    <source>
        <dbReference type="SAM" id="Phobius"/>
    </source>
</evidence>
<accession>A0A1R3XHA2</accession>
<protein>
    <submittedName>
        <fullName evidence="2">Uncharacterized protein</fullName>
    </submittedName>
</protein>
<name>A0A1R3XHA2_9BACT</name>
<gene>
    <name evidence="2" type="ORF">SAMN05444128_2348</name>
</gene>
<dbReference type="OrthoDB" id="1120436at2"/>
<dbReference type="AlphaFoldDB" id="A0A1R3XHA2"/>
<feature type="transmembrane region" description="Helical" evidence="1">
    <location>
        <begin position="57"/>
        <end position="78"/>
    </location>
</feature>
<organism evidence="2 3">
    <name type="scientific">Pontibacter indicus</name>
    <dbReference type="NCBI Taxonomy" id="1317125"/>
    <lineage>
        <taxon>Bacteria</taxon>
        <taxon>Pseudomonadati</taxon>
        <taxon>Bacteroidota</taxon>
        <taxon>Cytophagia</taxon>
        <taxon>Cytophagales</taxon>
        <taxon>Hymenobacteraceae</taxon>
        <taxon>Pontibacter</taxon>
    </lineage>
</organism>
<dbReference type="EMBL" id="FTPP01000002">
    <property type="protein sequence ID" value="SIT90670.1"/>
    <property type="molecule type" value="Genomic_DNA"/>
</dbReference>
<keyword evidence="1" id="KW-0812">Transmembrane</keyword>
<dbReference type="STRING" id="1317125.SAMN05444128_2348"/>
<proteinExistence type="predicted"/>
<keyword evidence="3" id="KW-1185">Reference proteome</keyword>
<sequence>MERLLQLEKGEIVLSDDKITIRDKAKREHLRSIVSSAAWALFGIVSVLRYLQTGDQFLLWTGLIIGAGHLIGLAYILLRTTRSEISLQEVVAAIFKERNGNRFLDLKLSSGKKRRISSVAPATEELRAFFAEKQIQVK</sequence>
<evidence type="ECO:0000313" key="2">
    <source>
        <dbReference type="EMBL" id="SIT90670.1"/>
    </source>
</evidence>
<keyword evidence="1" id="KW-1133">Transmembrane helix</keyword>
<dbReference type="RefSeq" id="WP_076669055.1">
    <property type="nucleotide sequence ID" value="NZ_FTPP01000002.1"/>
</dbReference>
<reference evidence="3" key="1">
    <citation type="submission" date="2017-01" db="EMBL/GenBank/DDBJ databases">
        <authorList>
            <person name="Varghese N."/>
            <person name="Submissions S."/>
        </authorList>
    </citation>
    <scope>NUCLEOTIDE SEQUENCE [LARGE SCALE GENOMIC DNA]</scope>
    <source>
        <strain evidence="3">LP100</strain>
    </source>
</reference>
<dbReference type="Proteomes" id="UP000187181">
    <property type="component" value="Unassembled WGS sequence"/>
</dbReference>
<feature type="transmembrane region" description="Helical" evidence="1">
    <location>
        <begin position="32"/>
        <end position="51"/>
    </location>
</feature>
<evidence type="ECO:0000313" key="3">
    <source>
        <dbReference type="Proteomes" id="UP000187181"/>
    </source>
</evidence>